<reference evidence="2 3" key="1">
    <citation type="submission" date="2016-10" db="EMBL/GenBank/DDBJ databases">
        <authorList>
            <person name="de Groot N.N."/>
        </authorList>
    </citation>
    <scope>NUCLEOTIDE SEQUENCE [LARGE SCALE GENOMIC DNA]</scope>
    <source>
        <strain evidence="2 3">CGMCC 4.5727</strain>
    </source>
</reference>
<dbReference type="AlphaFoldDB" id="A0A1G9JAZ6"/>
<dbReference type="RefSeq" id="WP_093617960.1">
    <property type="nucleotide sequence ID" value="NZ_FNFF01000029.1"/>
</dbReference>
<protein>
    <recommendedName>
        <fullName evidence="4">Lipoprotein</fullName>
    </recommendedName>
</protein>
<evidence type="ECO:0000256" key="1">
    <source>
        <dbReference type="SAM" id="MobiDB-lite"/>
    </source>
</evidence>
<feature type="compositionally biased region" description="Basic and acidic residues" evidence="1">
    <location>
        <begin position="26"/>
        <end position="35"/>
    </location>
</feature>
<evidence type="ECO:0008006" key="4">
    <source>
        <dbReference type="Google" id="ProtNLM"/>
    </source>
</evidence>
<organism evidence="2 3">
    <name type="scientific">Streptomyces indicus</name>
    <dbReference type="NCBI Taxonomy" id="417292"/>
    <lineage>
        <taxon>Bacteria</taxon>
        <taxon>Bacillati</taxon>
        <taxon>Actinomycetota</taxon>
        <taxon>Actinomycetes</taxon>
        <taxon>Kitasatosporales</taxon>
        <taxon>Streptomycetaceae</taxon>
        <taxon>Streptomyces</taxon>
    </lineage>
</organism>
<proteinExistence type="predicted"/>
<dbReference type="PROSITE" id="PS51257">
    <property type="entry name" value="PROKAR_LIPOPROTEIN"/>
    <property type="match status" value="1"/>
</dbReference>
<dbReference type="Proteomes" id="UP000199155">
    <property type="component" value="Unassembled WGS sequence"/>
</dbReference>
<gene>
    <name evidence="2" type="ORF">SAMN05421806_12920</name>
</gene>
<dbReference type="EMBL" id="FNFF01000029">
    <property type="protein sequence ID" value="SDL34749.1"/>
    <property type="molecule type" value="Genomic_DNA"/>
</dbReference>
<evidence type="ECO:0000313" key="3">
    <source>
        <dbReference type="Proteomes" id="UP000199155"/>
    </source>
</evidence>
<keyword evidence="3" id="KW-1185">Reference proteome</keyword>
<evidence type="ECO:0000313" key="2">
    <source>
        <dbReference type="EMBL" id="SDL34749.1"/>
    </source>
</evidence>
<sequence>MRHTGRITGTGAVLAAVLLTACGGTGEDRKVRTEPATRPAAPAPATCTGPRADETAAPVEPAVAHVDALAAERFAHVYTGLSVDHEKAALDVWRIPDAAFDRAVCRGTPANVTVRLHPATAARTRLDALQEKITDDMGRWEGKFDLRTVAVAEEGHVEVGVDRPEVAAPLLRKAYGDLVEAVFEEQPRLDRG</sequence>
<feature type="region of interest" description="Disordered" evidence="1">
    <location>
        <begin position="26"/>
        <end position="53"/>
    </location>
</feature>
<accession>A0A1G9JAZ6</accession>
<name>A0A1G9JAZ6_9ACTN</name>
<feature type="compositionally biased region" description="Low complexity" evidence="1">
    <location>
        <begin position="36"/>
        <end position="50"/>
    </location>
</feature>
<dbReference type="OrthoDB" id="4208789at2"/>